<dbReference type="AlphaFoldDB" id="A0AA37MYA9"/>
<dbReference type="EMBL" id="BQKV01000044">
    <property type="protein sequence ID" value="GJN64816.1"/>
    <property type="molecule type" value="Genomic_DNA"/>
</dbReference>
<keyword evidence="2" id="KW-1185">Reference proteome</keyword>
<dbReference type="Proteomes" id="UP001055185">
    <property type="component" value="Unassembled WGS sequence"/>
</dbReference>
<organism evidence="1 2">
    <name type="scientific">Faecalibacterium gallinarum</name>
    <dbReference type="NCBI Taxonomy" id="2903556"/>
    <lineage>
        <taxon>Bacteria</taxon>
        <taxon>Bacillati</taxon>
        <taxon>Bacillota</taxon>
        <taxon>Clostridia</taxon>
        <taxon>Eubacteriales</taxon>
        <taxon>Oscillospiraceae</taxon>
        <taxon>Faecalibacterium</taxon>
    </lineage>
</organism>
<name>A0AA37MYA9_9FIRM</name>
<protein>
    <submittedName>
        <fullName evidence="1">Uncharacterized protein</fullName>
    </submittedName>
</protein>
<reference evidence="1" key="1">
    <citation type="journal article" date="2022" name="Int. J. Syst. Evol. Microbiol.">
        <title>Genome-based, phenotypic and chemotaxonomic classification of Faecalibacterium strains: proposal of three novel species Faecalibacterium duncaniae sp. nov., Faecalibacterium hattorii sp. nov. and Faecalibacterium gallinarum sp. nov. .</title>
        <authorList>
            <person name="Sakamoto M."/>
            <person name="Sakurai N."/>
            <person name="Tanno H."/>
            <person name="Iino T."/>
            <person name="Ohkuma M."/>
            <person name="Endo A."/>
        </authorList>
    </citation>
    <scope>NUCLEOTIDE SEQUENCE</scope>
    <source>
        <strain evidence="1">JCM 17207</strain>
    </source>
</reference>
<evidence type="ECO:0000313" key="2">
    <source>
        <dbReference type="Proteomes" id="UP001055185"/>
    </source>
</evidence>
<evidence type="ECO:0000313" key="1">
    <source>
        <dbReference type="EMBL" id="GJN64816.1"/>
    </source>
</evidence>
<sequence>MKFNKQPQAMLMDEYSTSIDTVKKEPPFAKIEAGDANRTTSKRRFTHMNEKRLLHVYGKCKSLSRV</sequence>
<accession>A0AA37MYA9</accession>
<gene>
    <name evidence="1" type="ORF">JCM17207_14410</name>
</gene>
<proteinExistence type="predicted"/>
<comment type="caution">
    <text evidence="1">The sequence shown here is derived from an EMBL/GenBank/DDBJ whole genome shotgun (WGS) entry which is preliminary data.</text>
</comment>